<dbReference type="Proteomes" id="UP000594121">
    <property type="component" value="Chromosome"/>
</dbReference>
<evidence type="ECO:0000313" key="3">
    <source>
        <dbReference type="Proteomes" id="UP000594121"/>
    </source>
</evidence>
<evidence type="ECO:0000313" key="2">
    <source>
        <dbReference type="EMBL" id="QOJ79734.1"/>
    </source>
</evidence>
<dbReference type="RefSeq" id="WP_192819706.1">
    <property type="nucleotide sequence ID" value="NZ_CP062310.1"/>
</dbReference>
<accession>A0A7L9FL90</accession>
<proteinExistence type="predicted"/>
<dbReference type="EMBL" id="CP062310">
    <property type="protein sequence ID" value="QOJ79734.1"/>
    <property type="molecule type" value="Genomic_DNA"/>
</dbReference>
<organism evidence="2 3">
    <name type="scientific">Infirmifilum lucidum</name>
    <dbReference type="NCBI Taxonomy" id="2776706"/>
    <lineage>
        <taxon>Archaea</taxon>
        <taxon>Thermoproteota</taxon>
        <taxon>Thermoprotei</taxon>
        <taxon>Thermofilales</taxon>
        <taxon>Thermofilaceae</taxon>
        <taxon>Infirmifilum</taxon>
    </lineage>
</organism>
<dbReference type="KEGG" id="thel:IG193_01345"/>
<dbReference type="InParanoid" id="A0A7L9FL90"/>
<protein>
    <recommendedName>
        <fullName evidence="4">DUF5320 domain-containing protein</fullName>
    </recommendedName>
</protein>
<dbReference type="GeneID" id="59148499"/>
<feature type="coiled-coil region" evidence="1">
    <location>
        <begin position="58"/>
        <end position="100"/>
    </location>
</feature>
<sequence>MGWWRRGRWPGNGPWAHLPPWERPGWIYGPGYCWRAYGVPGWYYWRSVLGSAAPQDEARVLEEYKRFLEEELRRMNEEYRRFIEEEIARVEARLKELKQAQSST</sequence>
<keyword evidence="1" id="KW-0175">Coiled coil</keyword>
<gene>
    <name evidence="2" type="ORF">IG193_01345</name>
</gene>
<reference evidence="2 3" key="1">
    <citation type="submission" date="2020-10" db="EMBL/GenBank/DDBJ databases">
        <title>Thermofilum lucidum 3507LT sp. nov. a novel member of Thermofilaceae family isolated from Chile hot spring, and proposal of description order Thermofilales.</title>
        <authorList>
            <person name="Zayulina K.S."/>
            <person name="Elcheninov A.G."/>
            <person name="Toshchakov S.V."/>
            <person name="Kublanov I.V."/>
        </authorList>
    </citation>
    <scope>NUCLEOTIDE SEQUENCE [LARGE SCALE GENOMIC DNA]</scope>
    <source>
        <strain evidence="2 3">3507LT</strain>
    </source>
</reference>
<evidence type="ECO:0008006" key="4">
    <source>
        <dbReference type="Google" id="ProtNLM"/>
    </source>
</evidence>
<name>A0A7L9FL90_9CREN</name>
<evidence type="ECO:0000256" key="1">
    <source>
        <dbReference type="SAM" id="Coils"/>
    </source>
</evidence>
<keyword evidence="3" id="KW-1185">Reference proteome</keyword>
<dbReference type="AlphaFoldDB" id="A0A7L9FL90"/>